<evidence type="ECO:0000256" key="5">
    <source>
        <dbReference type="HAMAP-Rule" id="MF_01326"/>
    </source>
</evidence>
<proteinExistence type="inferred from homology"/>
<dbReference type="InterPro" id="IPR041988">
    <property type="entry name" value="Ribosomal_uL24_KOW"/>
</dbReference>
<dbReference type="HAMAP" id="MF_01326_B">
    <property type="entry name" value="Ribosomal_uL24_B"/>
    <property type="match status" value="1"/>
</dbReference>
<comment type="function">
    <text evidence="5">One of two assembly initiator proteins, it binds directly to the 5'-end of the 23S rRNA, where it nucleates assembly of the 50S subunit.</text>
</comment>
<evidence type="ECO:0000256" key="1">
    <source>
        <dbReference type="ARBA" id="ARBA00010618"/>
    </source>
</evidence>
<dbReference type="GO" id="GO:1990904">
    <property type="term" value="C:ribonucleoprotein complex"/>
    <property type="evidence" value="ECO:0007669"/>
    <property type="project" value="UniProtKB-KW"/>
</dbReference>
<dbReference type="Pfam" id="PF17136">
    <property type="entry name" value="ribosomal_L24"/>
    <property type="match status" value="1"/>
</dbReference>
<dbReference type="RefSeq" id="WP_013160501.1">
    <property type="nucleotide sequence ID" value="NZ_CP010341.1"/>
</dbReference>
<keyword evidence="5" id="KW-0699">rRNA-binding</keyword>
<dbReference type="PATRIC" id="fig|66712.6.peg.565"/>
<organism evidence="9">
    <name type="scientific">Propionibacterium freudenreichii subsp. freudenreichii</name>
    <dbReference type="NCBI Taxonomy" id="66712"/>
    <lineage>
        <taxon>Bacteria</taxon>
        <taxon>Bacillati</taxon>
        <taxon>Actinomycetota</taxon>
        <taxon>Actinomycetes</taxon>
        <taxon>Propionibacteriales</taxon>
        <taxon>Propionibacteriaceae</taxon>
        <taxon>Propionibacterium</taxon>
    </lineage>
</organism>
<dbReference type="AlphaFoldDB" id="A0A068VQ60"/>
<dbReference type="Gene3D" id="2.30.30.30">
    <property type="match status" value="1"/>
</dbReference>
<dbReference type="InterPro" id="IPR005824">
    <property type="entry name" value="KOW"/>
</dbReference>
<dbReference type="SUPFAM" id="SSF50104">
    <property type="entry name" value="Translation proteins SH3-like domain"/>
    <property type="match status" value="1"/>
</dbReference>
<dbReference type="Pfam" id="PF00467">
    <property type="entry name" value="KOW"/>
    <property type="match status" value="1"/>
</dbReference>
<evidence type="ECO:0000256" key="6">
    <source>
        <dbReference type="RuleBase" id="RU003477"/>
    </source>
</evidence>
<dbReference type="InterPro" id="IPR005825">
    <property type="entry name" value="Ribosomal_uL24_CS"/>
</dbReference>
<comment type="subunit">
    <text evidence="5">Part of the 50S ribosomal subunit.</text>
</comment>
<gene>
    <name evidence="5 9" type="primary">rplX</name>
    <name evidence="9" type="ORF">PFCIRM138_08880</name>
</gene>
<dbReference type="SMART" id="SM00739">
    <property type="entry name" value="KOW"/>
    <property type="match status" value="1"/>
</dbReference>
<evidence type="ECO:0000256" key="2">
    <source>
        <dbReference type="ARBA" id="ARBA00022980"/>
    </source>
</evidence>
<dbReference type="EMBL" id="LM676379">
    <property type="protein sequence ID" value="CEP25617.1"/>
    <property type="molecule type" value="Genomic_DNA"/>
</dbReference>
<evidence type="ECO:0000313" key="9">
    <source>
        <dbReference type="EMBL" id="CEP25617.1"/>
    </source>
</evidence>
<dbReference type="GO" id="GO:0006412">
    <property type="term" value="P:translation"/>
    <property type="evidence" value="ECO:0007669"/>
    <property type="project" value="UniProtKB-UniRule"/>
</dbReference>
<comment type="similarity">
    <text evidence="1 5 6">Belongs to the universal ribosomal protein uL24 family.</text>
</comment>
<comment type="function">
    <text evidence="5">One of the proteins that surrounds the polypeptide exit tunnel on the outside of the subunit.</text>
</comment>
<name>A0A068VQ60_PROFF</name>
<dbReference type="InterPro" id="IPR057264">
    <property type="entry name" value="Ribosomal_uL24_C"/>
</dbReference>
<keyword evidence="5" id="KW-0694">RNA-binding</keyword>
<evidence type="ECO:0000259" key="8">
    <source>
        <dbReference type="SMART" id="SM00739"/>
    </source>
</evidence>
<dbReference type="CDD" id="cd06089">
    <property type="entry name" value="KOW_RPL26"/>
    <property type="match status" value="1"/>
</dbReference>
<protein>
    <recommendedName>
        <fullName evidence="4 5">Large ribosomal subunit protein uL24</fullName>
    </recommendedName>
</protein>
<dbReference type="GO" id="GO:0005840">
    <property type="term" value="C:ribosome"/>
    <property type="evidence" value="ECO:0007669"/>
    <property type="project" value="UniProtKB-KW"/>
</dbReference>
<dbReference type="PROSITE" id="PS01108">
    <property type="entry name" value="RIBOSOMAL_L24"/>
    <property type="match status" value="1"/>
</dbReference>
<feature type="compositionally biased region" description="Basic and acidic residues" evidence="7">
    <location>
        <begin position="100"/>
        <end position="111"/>
    </location>
</feature>
<dbReference type="InterPro" id="IPR008991">
    <property type="entry name" value="Translation_prot_SH3-like_sf"/>
</dbReference>
<dbReference type="KEGG" id="pfre:RM25_0542"/>
<feature type="region of interest" description="Disordered" evidence="7">
    <location>
        <begin position="93"/>
        <end position="112"/>
    </location>
</feature>
<dbReference type="GO" id="GO:0019843">
    <property type="term" value="F:rRNA binding"/>
    <property type="evidence" value="ECO:0007669"/>
    <property type="project" value="UniProtKB-UniRule"/>
</dbReference>
<keyword evidence="2 5" id="KW-0689">Ribosomal protein</keyword>
<dbReference type="PANTHER" id="PTHR12903">
    <property type="entry name" value="MITOCHONDRIAL RIBOSOMAL PROTEIN L24"/>
    <property type="match status" value="1"/>
</dbReference>
<dbReference type="NCBIfam" id="TIGR01079">
    <property type="entry name" value="rplX_bact"/>
    <property type="match status" value="1"/>
</dbReference>
<dbReference type="InterPro" id="IPR014722">
    <property type="entry name" value="Rib_uL2_dom2"/>
</dbReference>
<evidence type="ECO:0000256" key="7">
    <source>
        <dbReference type="SAM" id="MobiDB-lite"/>
    </source>
</evidence>
<feature type="domain" description="KOW" evidence="8">
    <location>
        <begin position="5"/>
        <end position="32"/>
    </location>
</feature>
<evidence type="ECO:0000256" key="4">
    <source>
        <dbReference type="ARBA" id="ARBA00035206"/>
    </source>
</evidence>
<evidence type="ECO:0000256" key="3">
    <source>
        <dbReference type="ARBA" id="ARBA00023274"/>
    </source>
</evidence>
<dbReference type="InterPro" id="IPR003256">
    <property type="entry name" value="Ribosomal_uL24"/>
</dbReference>
<keyword evidence="3 5" id="KW-0687">Ribonucleoprotein</keyword>
<reference evidence="9" key="1">
    <citation type="submission" date="2014-08" db="EMBL/GenBank/DDBJ databases">
        <authorList>
            <person name="Falentin Helene"/>
        </authorList>
    </citation>
    <scope>NUCLEOTIDE SEQUENCE</scope>
</reference>
<dbReference type="GeneID" id="61222715"/>
<dbReference type="GO" id="GO:0003735">
    <property type="term" value="F:structural constituent of ribosome"/>
    <property type="evidence" value="ECO:0007669"/>
    <property type="project" value="InterPro"/>
</dbReference>
<sequence>MAKMKLKKGDRVQVIAGKDKGVVGEIIAVDPANERVTVQGANIVRRHTRDSADASGAQVKGGIISVEAPLHVSNVQLLVKDGSKDVLTRIGAQRQKVSKRRADGSEYEGTRGVRIARKTGKEI</sequence>
<accession>A0A068VQ60</accession>